<sequence>MSLYPEDRDRKGRSRSRSRDRRSRDEPAQEPPVSYADVREPSYIYPEDDLDDRYKGRGDAQASGALPYPEQGGIDSYLPGSGQGLYGYDSQKPTYKTVSPTPGSQHRTSRDKVDSGLLPGSFPEDEPRGKGKDEEPRIRYAEHREDTYESRREDKYDTRRDDKYDGSRRDDKYDSRRDDKYDKHEEEDDKLKFLPQKYSRKLAAVVGGGSLLGGKKDKDDKGSHEDDLAYGKPPVPKRPPPGTDDLAYGKATGVPTSSGHSLSSFGTQTPSDERNVKRDERYDDRPGETYGERRDGTYNDWRDERKDEKRSSKYASRDDSPDRRRPIDDYDSRRYGGPDDRIPHSPTAEAHASRKRGDSLGDPYSSSANILTVDPGSRERERSRDHRSRREKSSDPRGSSDLLSVDSSSRKREKSRSRDKSRDRSDRSRDHRRDKSPNPDTLSVEPRRRERSRSRDARGSSSLAVDSGRLAGMSLAAAPASPLLESYYGTYQDCSPMPSPLLLASQNAGDDTRGLEPLSPIGSDFEGDGKKRGRRARFHDPEDITSQLAQALKGNKKPDTAPLIEILPSLTHEQVMELRVEYKRLVKTGSERKGVNVAKHIRARLKDEDPLLTKACYAVALGMWESEAYWANFWYQGDKTRRELLIESLMGRTNEEVRAIKDAFSDKKYDNSLTKCMKTELREDKFKKAVIMVLEERRMEEYDGYGRLLPIDYELVDMDVSELRHSVKAEKGGETSMITIVVQRSDSHLRAVLQEYERHYRSNFARDALKKSGNLVGELLAHILNGVINRPVRDALLLHHAITASRKDGLRRELLISRLVRYHWDPHHMRAVKHAYRERYGRGLSDAVREATSGEWGLFCRELCIARTPDEVRRFEKVAVSVR</sequence>
<dbReference type="SUPFAM" id="SSF47874">
    <property type="entry name" value="Annexin"/>
    <property type="match status" value="1"/>
</dbReference>
<feature type="region of interest" description="Disordered" evidence="1">
    <location>
        <begin position="1"/>
        <end position="465"/>
    </location>
</feature>
<proteinExistence type="predicted"/>
<evidence type="ECO:0000313" key="2">
    <source>
        <dbReference type="EMBL" id="KAK7426530.1"/>
    </source>
</evidence>
<feature type="compositionally biased region" description="Basic and acidic residues" evidence="1">
    <location>
        <begin position="214"/>
        <end position="229"/>
    </location>
</feature>
<accession>A0ABR1I0H6</accession>
<feature type="compositionally biased region" description="Basic and acidic residues" evidence="1">
    <location>
        <begin position="1"/>
        <end position="10"/>
    </location>
</feature>
<evidence type="ECO:0000256" key="1">
    <source>
        <dbReference type="SAM" id="MobiDB-lite"/>
    </source>
</evidence>
<feature type="compositionally biased region" description="Polar residues" evidence="1">
    <location>
        <begin position="254"/>
        <end position="270"/>
    </location>
</feature>
<organism evidence="2 3">
    <name type="scientific">Neonectria magnoliae</name>
    <dbReference type="NCBI Taxonomy" id="2732573"/>
    <lineage>
        <taxon>Eukaryota</taxon>
        <taxon>Fungi</taxon>
        <taxon>Dikarya</taxon>
        <taxon>Ascomycota</taxon>
        <taxon>Pezizomycotina</taxon>
        <taxon>Sordariomycetes</taxon>
        <taxon>Hypocreomycetidae</taxon>
        <taxon>Hypocreales</taxon>
        <taxon>Nectriaceae</taxon>
        <taxon>Neonectria</taxon>
    </lineage>
</organism>
<evidence type="ECO:0000313" key="3">
    <source>
        <dbReference type="Proteomes" id="UP001498421"/>
    </source>
</evidence>
<dbReference type="InterPro" id="IPR037104">
    <property type="entry name" value="Annexin_sf"/>
</dbReference>
<reference evidence="2 3" key="1">
    <citation type="journal article" date="2025" name="Microbiol. Resour. Announc.">
        <title>Draft genome sequences for Neonectria magnoliae and Neonectria punicea, canker pathogens of Liriodendron tulipifera and Acer saccharum in West Virginia.</title>
        <authorList>
            <person name="Petronek H.M."/>
            <person name="Kasson M.T."/>
            <person name="Metheny A.M."/>
            <person name="Stauder C.M."/>
            <person name="Lovett B."/>
            <person name="Lynch S.C."/>
            <person name="Garnas J.R."/>
            <person name="Kasson L.R."/>
            <person name="Stajich J.E."/>
        </authorList>
    </citation>
    <scope>NUCLEOTIDE SEQUENCE [LARGE SCALE GENOMIC DNA]</scope>
    <source>
        <strain evidence="2 3">NRRL 64651</strain>
    </source>
</reference>
<dbReference type="PANTHER" id="PTHR10502:SF107">
    <property type="entry name" value="ANNEXIN ANXC4 (AFU_ORTHOLOGUE AFUA_3G07020)"/>
    <property type="match status" value="1"/>
</dbReference>
<evidence type="ECO:0008006" key="4">
    <source>
        <dbReference type="Google" id="ProtNLM"/>
    </source>
</evidence>
<comment type="caution">
    <text evidence="2">The sequence shown here is derived from an EMBL/GenBank/DDBJ whole genome shotgun (WGS) entry which is preliminary data.</text>
</comment>
<feature type="compositionally biased region" description="Polar residues" evidence="1">
    <location>
        <begin position="91"/>
        <end position="106"/>
    </location>
</feature>
<dbReference type="PANTHER" id="PTHR10502">
    <property type="entry name" value="ANNEXIN"/>
    <property type="match status" value="1"/>
</dbReference>
<dbReference type="Gene3D" id="1.10.220.10">
    <property type="entry name" value="Annexin"/>
    <property type="match status" value="3"/>
</dbReference>
<feature type="region of interest" description="Disordered" evidence="1">
    <location>
        <begin position="502"/>
        <end position="543"/>
    </location>
</feature>
<protein>
    <recommendedName>
        <fullName evidence="4">Annexin</fullName>
    </recommendedName>
</protein>
<gene>
    <name evidence="2" type="ORF">QQZ08_006989</name>
</gene>
<feature type="compositionally biased region" description="Basic and acidic residues" evidence="1">
    <location>
        <begin position="445"/>
        <end position="458"/>
    </location>
</feature>
<name>A0ABR1I0H6_9HYPO</name>
<keyword evidence="3" id="KW-1185">Reference proteome</keyword>
<feature type="compositionally biased region" description="Basic and acidic residues" evidence="1">
    <location>
        <begin position="125"/>
        <end position="192"/>
    </location>
</feature>
<dbReference type="Proteomes" id="UP001498421">
    <property type="component" value="Unassembled WGS sequence"/>
</dbReference>
<feature type="compositionally biased region" description="Basic and acidic residues" evidence="1">
    <location>
        <begin position="271"/>
        <end position="343"/>
    </location>
</feature>
<feature type="compositionally biased region" description="Pro residues" evidence="1">
    <location>
        <begin position="233"/>
        <end position="242"/>
    </location>
</feature>
<feature type="compositionally biased region" description="Basic residues" evidence="1">
    <location>
        <begin position="11"/>
        <end position="21"/>
    </location>
</feature>
<feature type="compositionally biased region" description="Basic and acidic residues" evidence="1">
    <location>
        <begin position="416"/>
        <end position="437"/>
    </location>
</feature>
<dbReference type="EMBL" id="JAZAVK010000065">
    <property type="protein sequence ID" value="KAK7426530.1"/>
    <property type="molecule type" value="Genomic_DNA"/>
</dbReference>